<organism evidence="2 3">
    <name type="scientific">Ogataea polymorpha</name>
    <dbReference type="NCBI Taxonomy" id="460523"/>
    <lineage>
        <taxon>Eukaryota</taxon>
        <taxon>Fungi</taxon>
        <taxon>Dikarya</taxon>
        <taxon>Ascomycota</taxon>
        <taxon>Saccharomycotina</taxon>
        <taxon>Pichiomycetes</taxon>
        <taxon>Pichiales</taxon>
        <taxon>Pichiaceae</taxon>
        <taxon>Ogataea</taxon>
    </lineage>
</organism>
<keyword evidence="3" id="KW-1185">Reference proteome</keyword>
<proteinExistence type="predicted"/>
<gene>
    <name evidence="2" type="ORF">OGATHE_002829</name>
</gene>
<evidence type="ECO:0000313" key="3">
    <source>
        <dbReference type="Proteomes" id="UP000788993"/>
    </source>
</evidence>
<protein>
    <submittedName>
        <fullName evidence="2">Uncharacterized protein</fullName>
    </submittedName>
</protein>
<evidence type="ECO:0000313" key="2">
    <source>
        <dbReference type="EMBL" id="KAH3670016.1"/>
    </source>
</evidence>
<feature type="region of interest" description="Disordered" evidence="1">
    <location>
        <begin position="30"/>
        <end position="52"/>
    </location>
</feature>
<accession>A0A9P8PDW1</accession>
<dbReference type="EMBL" id="JAEUBD010000983">
    <property type="protein sequence ID" value="KAH3670016.1"/>
    <property type="molecule type" value="Genomic_DNA"/>
</dbReference>
<reference evidence="2" key="1">
    <citation type="journal article" date="2021" name="Open Biol.">
        <title>Shared evolutionary footprints suggest mitochondrial oxidative damage underlies multiple complex I losses in fungi.</title>
        <authorList>
            <person name="Schikora-Tamarit M.A."/>
            <person name="Marcet-Houben M."/>
            <person name="Nosek J."/>
            <person name="Gabaldon T."/>
        </authorList>
    </citation>
    <scope>NUCLEOTIDE SEQUENCE</scope>
    <source>
        <strain evidence="2">NCAIM Y.01608</strain>
    </source>
</reference>
<dbReference type="AlphaFoldDB" id="A0A9P8PDW1"/>
<sequence>MRIPETPLRIVWVSWRVCVSVVDPVLMSPHLDRSFNSRSSEEGEKDFHRQSAIIGSVSPVSVISSSDGETTKAVQYHCGHKSVKLQRNPFGGDQSR</sequence>
<feature type="compositionally biased region" description="Basic and acidic residues" evidence="1">
    <location>
        <begin position="30"/>
        <end position="49"/>
    </location>
</feature>
<dbReference type="Proteomes" id="UP000788993">
    <property type="component" value="Unassembled WGS sequence"/>
</dbReference>
<comment type="caution">
    <text evidence="2">The sequence shown here is derived from an EMBL/GenBank/DDBJ whole genome shotgun (WGS) entry which is preliminary data.</text>
</comment>
<name>A0A9P8PDW1_9ASCO</name>
<reference evidence="2" key="2">
    <citation type="submission" date="2021-01" db="EMBL/GenBank/DDBJ databases">
        <authorList>
            <person name="Schikora-Tamarit M.A."/>
        </authorList>
    </citation>
    <scope>NUCLEOTIDE SEQUENCE</scope>
    <source>
        <strain evidence="2">NCAIM Y.01608</strain>
    </source>
</reference>
<evidence type="ECO:0000256" key="1">
    <source>
        <dbReference type="SAM" id="MobiDB-lite"/>
    </source>
</evidence>